<dbReference type="PANTHER" id="PTHR43630:SF2">
    <property type="entry name" value="GLYCOSYLTRANSFERASE"/>
    <property type="match status" value="1"/>
</dbReference>
<evidence type="ECO:0000259" key="2">
    <source>
        <dbReference type="Pfam" id="PF00535"/>
    </source>
</evidence>
<accession>A0A0C1BZ44</accession>
<dbReference type="OMA" id="KYTELWA"/>
<dbReference type="EC" id="2.4.-.-" evidence="3"/>
<dbReference type="Gene3D" id="3.90.550.10">
    <property type="entry name" value="Spore Coat Polysaccharide Biosynthesis Protein SpsA, Chain A"/>
    <property type="match status" value="1"/>
</dbReference>
<evidence type="ECO:0000313" key="3">
    <source>
        <dbReference type="EMBL" id="KIA76676.1"/>
    </source>
</evidence>
<dbReference type="PANTHER" id="PTHR43630">
    <property type="entry name" value="POLY-BETA-1,6-N-ACETYL-D-GLUCOSAMINE SYNTHASE"/>
    <property type="match status" value="1"/>
</dbReference>
<comment type="caution">
    <text evidence="3">The sequence shown here is derived from an EMBL/GenBank/DDBJ whole genome shotgun (WGS) entry which is preliminary data.</text>
</comment>
<dbReference type="CDD" id="cd02511">
    <property type="entry name" value="Beta4Glucosyltransferase"/>
    <property type="match status" value="1"/>
</dbReference>
<dbReference type="RefSeq" id="WP_013925722.1">
    <property type="nucleotide sequence ID" value="NZ_BAWW01000066.1"/>
</dbReference>
<organism evidence="3 4">
    <name type="scientific">Parachlamydia acanthamoebae</name>
    <dbReference type="NCBI Taxonomy" id="83552"/>
    <lineage>
        <taxon>Bacteria</taxon>
        <taxon>Pseudomonadati</taxon>
        <taxon>Chlamydiota</taxon>
        <taxon>Chlamydiia</taxon>
        <taxon>Parachlamydiales</taxon>
        <taxon>Parachlamydiaceae</taxon>
        <taxon>Parachlamydia</taxon>
    </lineage>
</organism>
<dbReference type="InterPro" id="IPR029044">
    <property type="entry name" value="Nucleotide-diphossugar_trans"/>
</dbReference>
<dbReference type="SUPFAM" id="SSF53448">
    <property type="entry name" value="Nucleotide-diphospho-sugar transferases"/>
    <property type="match status" value="1"/>
</dbReference>
<proteinExistence type="inferred from homology"/>
<name>A0A0C1BZ44_9BACT</name>
<dbReference type="InterPro" id="IPR001173">
    <property type="entry name" value="Glyco_trans_2-like"/>
</dbReference>
<dbReference type="Proteomes" id="UP000031307">
    <property type="component" value="Unassembled WGS sequence"/>
</dbReference>
<gene>
    <name evidence="3" type="primary">waaE</name>
    <name evidence="3" type="ORF">DB43_HN00050</name>
</gene>
<dbReference type="Pfam" id="PF00535">
    <property type="entry name" value="Glycos_transf_2"/>
    <property type="match status" value="1"/>
</dbReference>
<dbReference type="GO" id="GO:0016757">
    <property type="term" value="F:glycosyltransferase activity"/>
    <property type="evidence" value="ECO:0007669"/>
    <property type="project" value="UniProtKB-KW"/>
</dbReference>
<dbReference type="PATRIC" id="fig|83552.4.peg.2207"/>
<evidence type="ECO:0000313" key="4">
    <source>
        <dbReference type="Proteomes" id="UP000031307"/>
    </source>
</evidence>
<dbReference type="AlphaFoldDB" id="A0A0C1BZ44"/>
<evidence type="ECO:0000256" key="1">
    <source>
        <dbReference type="ARBA" id="ARBA00038494"/>
    </source>
</evidence>
<comment type="similarity">
    <text evidence="1">Belongs to the glycosyltransferase 2 family. WaaE/KdtX subfamily.</text>
</comment>
<keyword evidence="3" id="KW-0808">Transferase</keyword>
<feature type="domain" description="Glycosyltransferase 2-like" evidence="2">
    <location>
        <begin position="3"/>
        <end position="144"/>
    </location>
</feature>
<reference evidence="3 4" key="1">
    <citation type="journal article" date="2014" name="Mol. Biol. Evol.">
        <title>Massive expansion of Ubiquitination-related gene families within the Chlamydiae.</title>
        <authorList>
            <person name="Domman D."/>
            <person name="Collingro A."/>
            <person name="Lagkouvardos I."/>
            <person name="Gehre L."/>
            <person name="Weinmaier T."/>
            <person name="Rattei T."/>
            <person name="Subtil A."/>
            <person name="Horn M."/>
        </authorList>
    </citation>
    <scope>NUCLEOTIDE SEQUENCE [LARGE SCALE GENOMIC DNA]</scope>
    <source>
        <strain evidence="3 4">OEW1</strain>
    </source>
</reference>
<dbReference type="EMBL" id="JSAM01000109">
    <property type="protein sequence ID" value="KIA76676.1"/>
    <property type="molecule type" value="Genomic_DNA"/>
</dbReference>
<keyword evidence="3" id="KW-0328">Glycosyltransferase</keyword>
<sequence length="248" mass="28462">MISVTILTKNSEKYLREVLEPLSPFDEVVIFDNGSSDQTLEIAKQFSNVSIHQGIFSGFGPTHNHASHLAKNDWILSIDSDEIVTPEMIAEIKQTPLSDTCVYSFPRHNYFNGKFIRWCGWYPDRQYRLYHRKKTSFTNAQVHEAIQTDQLTKIALQSPLIHYSYGSLSDFLSKMQSYSELFAKQNQGKKSSSITKAILHGSFAFFKSYILKRGFMGGYEGFVISTYNANTAFYKYLKLYEANKSDKC</sequence>
<protein>
    <submittedName>
        <fullName evidence="3">Lipopolysaccharide core biosynthesis glycosyltransferase WaaE</fullName>
        <ecNumber evidence="3">2.4.-.-</ecNumber>
    </submittedName>
</protein>